<dbReference type="KEGG" id="sfa:Sfla_1432"/>
<feature type="compositionally biased region" description="Low complexity" evidence="1">
    <location>
        <begin position="1"/>
        <end position="31"/>
    </location>
</feature>
<feature type="region of interest" description="Disordered" evidence="1">
    <location>
        <begin position="230"/>
        <end position="260"/>
    </location>
</feature>
<dbReference type="InterPro" id="IPR047659">
    <property type="entry name" value="T7SS_assoc"/>
</dbReference>
<proteinExistence type="predicted"/>
<dbReference type="Proteomes" id="UP000002066">
    <property type="component" value="Chromosome"/>
</dbReference>
<dbReference type="EMBL" id="CP002475">
    <property type="protein sequence ID" value="ADW02872.1"/>
    <property type="molecule type" value="Genomic_DNA"/>
</dbReference>
<accession>A0A8D3WE98</accession>
<dbReference type="AlphaFoldDB" id="A0A8D3WE98"/>
<name>A0A8D3WE98_STRFA</name>
<organism evidence="2 3">
    <name type="scientific">Streptomyces pratensis (strain ATCC 33331 / IAF-45CD)</name>
    <dbReference type="NCBI Taxonomy" id="591167"/>
    <lineage>
        <taxon>Bacteria</taxon>
        <taxon>Bacillati</taxon>
        <taxon>Actinomycetota</taxon>
        <taxon>Actinomycetes</taxon>
        <taxon>Kitasatosporales</taxon>
        <taxon>Streptomycetaceae</taxon>
        <taxon>Streptomyces</taxon>
    </lineage>
</organism>
<dbReference type="NCBIfam" id="NF033532">
    <property type="entry name" value="lone7para_assoc"/>
    <property type="match status" value="1"/>
</dbReference>
<reference evidence="2 3" key="1">
    <citation type="submission" date="2011-01" db="EMBL/GenBank/DDBJ databases">
        <title>Complete sequence of chromosome of Streptomyces flavogriseus ATCC 33331.</title>
        <authorList>
            <consortium name="US DOE Joint Genome Institute"/>
            <person name="Lucas S."/>
            <person name="Copeland A."/>
            <person name="Lapidus A."/>
            <person name="Cheng J.-F."/>
            <person name="Goodwin L."/>
            <person name="Pitluck S."/>
            <person name="Davenport K."/>
            <person name="Detter J.C."/>
            <person name="Han C."/>
            <person name="Tapia R."/>
            <person name="Land M."/>
            <person name="Hauser L."/>
            <person name="Kyrpides N."/>
            <person name="Ivanova N."/>
            <person name="Ovchinnikova G."/>
            <person name="Pagani I."/>
            <person name="Brumm P."/>
            <person name="Mead D."/>
            <person name="Woyke T."/>
        </authorList>
    </citation>
    <scope>NUCLEOTIDE SEQUENCE [LARGE SCALE GENOMIC DNA]</scope>
    <source>
        <strain evidence="3">ATCC 33331 / IAF-45CD</strain>
    </source>
</reference>
<dbReference type="OrthoDB" id="5164467at2"/>
<protein>
    <recommendedName>
        <fullName evidence="4">Type VII secretion system-associated protein</fullName>
    </recommendedName>
</protein>
<feature type="compositionally biased region" description="Polar residues" evidence="1">
    <location>
        <begin position="243"/>
        <end position="260"/>
    </location>
</feature>
<sequence>MPTTSGQPDGAPGPAPASGAAPGRAAGSAPVSAPPPVTVARGEPDFPVPPEDIVAAARTAPDHWLSVTDRHWLGASDDEPPPPWAVLGRWRSNARGRIVSWEANPDYRPSPAALGWAPPVDDADAALHLAATGYGPDEDVAEAIAEAGTVAVCVAEDGEPAWTRIPGGAHAVPVFAPPPGAPADRMPAHVVMTLPALLDRLPSGRDVLLLSPSAPASLLLPVDGLRERWRQTSGASVDRVRSTGRSRTDSGTPSKRGQDE</sequence>
<gene>
    <name evidence="2" type="ordered locus">Sfla_1432</name>
</gene>
<evidence type="ECO:0000256" key="1">
    <source>
        <dbReference type="SAM" id="MobiDB-lite"/>
    </source>
</evidence>
<feature type="region of interest" description="Disordered" evidence="1">
    <location>
        <begin position="1"/>
        <end position="50"/>
    </location>
</feature>
<evidence type="ECO:0008006" key="4">
    <source>
        <dbReference type="Google" id="ProtNLM"/>
    </source>
</evidence>
<evidence type="ECO:0000313" key="2">
    <source>
        <dbReference type="EMBL" id="ADW02872.1"/>
    </source>
</evidence>
<evidence type="ECO:0000313" key="3">
    <source>
        <dbReference type="Proteomes" id="UP000002066"/>
    </source>
</evidence>